<proteinExistence type="predicted"/>
<name>A0A510G966_9RICK</name>
<dbReference type="KEGG" id="ras:RAS_02630"/>
<dbReference type="EMBL" id="AP019563">
    <property type="protein sequence ID" value="BBJ31154.1"/>
    <property type="molecule type" value="Genomic_DNA"/>
</dbReference>
<keyword evidence="2" id="KW-1185">Reference proteome</keyword>
<gene>
    <name evidence="1" type="ORF">RAS_02630</name>
</gene>
<evidence type="ECO:0000313" key="1">
    <source>
        <dbReference type="EMBL" id="BBJ31154.1"/>
    </source>
</evidence>
<dbReference type="Proteomes" id="UP000321183">
    <property type="component" value="Chromosome"/>
</dbReference>
<reference evidence="1 2" key="1">
    <citation type="submission" date="2019-04" db="EMBL/GenBank/DDBJ databases">
        <title>Draft genome sequence of Rickettsia asiatica Maytaro1284.</title>
        <authorList>
            <person name="Thu M."/>
            <person name="Qiu Y."/>
            <person name="Nakao R."/>
        </authorList>
    </citation>
    <scope>NUCLEOTIDE SEQUENCE [LARGE SCALE GENOMIC DNA]</scope>
    <source>
        <strain evidence="1 2">Maytaro1284</strain>
    </source>
</reference>
<protein>
    <submittedName>
        <fullName evidence="1">Uncharacterized protein</fullName>
    </submittedName>
</protein>
<accession>A0A510G966</accession>
<dbReference type="AlphaFoldDB" id="A0A510G966"/>
<organism evidence="1 2">
    <name type="scientific">Rickettsia asiatica</name>
    <dbReference type="NCBI Taxonomy" id="238800"/>
    <lineage>
        <taxon>Bacteria</taxon>
        <taxon>Pseudomonadati</taxon>
        <taxon>Pseudomonadota</taxon>
        <taxon>Alphaproteobacteria</taxon>
        <taxon>Rickettsiales</taxon>
        <taxon>Rickettsiaceae</taxon>
        <taxon>Rickettsieae</taxon>
        <taxon>Rickettsia</taxon>
        <taxon>spotted fever group</taxon>
    </lineage>
</organism>
<dbReference type="RefSeq" id="WP_147141637.1">
    <property type="nucleotide sequence ID" value="NZ_AP019563.1"/>
</dbReference>
<sequence>MCSRQPLLCWRVTSWSAAGGSNTTIDAISKIELILDDIKEQAITIITKAAEQANVRLNGKTVTREHDAIRDSLSHNIGKIAATAVMNFINRKVTIVF</sequence>
<evidence type="ECO:0000313" key="2">
    <source>
        <dbReference type="Proteomes" id="UP000321183"/>
    </source>
</evidence>